<evidence type="ECO:0000313" key="2">
    <source>
        <dbReference type="EMBL" id="CAF1133339.1"/>
    </source>
</evidence>
<dbReference type="Proteomes" id="UP000681722">
    <property type="component" value="Unassembled WGS sequence"/>
</dbReference>
<dbReference type="EMBL" id="CAJOBC010006388">
    <property type="protein sequence ID" value="CAF3897148.1"/>
    <property type="molecule type" value="Genomic_DNA"/>
</dbReference>
<evidence type="ECO:0000313" key="5">
    <source>
        <dbReference type="Proteomes" id="UP000663829"/>
    </source>
</evidence>
<keyword evidence="5" id="KW-1185">Reference proteome</keyword>
<accession>A0A814RH18</accession>
<dbReference type="EMBL" id="CAJOBA010004624">
    <property type="protein sequence ID" value="CAF3718465.1"/>
    <property type="molecule type" value="Genomic_DNA"/>
</dbReference>
<sequence>MTERELNINSDDDGDRLYIDESVTDIEHHKYFSQYSHKTTTTENPFTLDLNVLSSKYRVRASQTVLITCNVLHKRQRSSQCNPRYYATHTKETSTTTDIEDDKKSSQSDIICISDNLSMTNQ</sequence>
<evidence type="ECO:0000313" key="4">
    <source>
        <dbReference type="EMBL" id="CAF3897148.1"/>
    </source>
</evidence>
<proteinExistence type="predicted"/>
<dbReference type="AlphaFoldDB" id="A0A814RH18"/>
<reference evidence="2" key="1">
    <citation type="submission" date="2021-02" db="EMBL/GenBank/DDBJ databases">
        <authorList>
            <person name="Nowell W R."/>
        </authorList>
    </citation>
    <scope>NUCLEOTIDE SEQUENCE</scope>
</reference>
<dbReference type="EMBL" id="CAJNOK010004619">
    <property type="protein sequence ID" value="CAF0943694.1"/>
    <property type="molecule type" value="Genomic_DNA"/>
</dbReference>
<gene>
    <name evidence="2" type="ORF">GPM918_LOCUS20313</name>
    <name evidence="1" type="ORF">OVA965_LOCUS11772</name>
    <name evidence="4" type="ORF">SRO942_LOCUS20310</name>
    <name evidence="3" type="ORF">TMI583_LOCUS11776</name>
</gene>
<dbReference type="Proteomes" id="UP000663829">
    <property type="component" value="Unassembled WGS sequence"/>
</dbReference>
<protein>
    <submittedName>
        <fullName evidence="2">Uncharacterized protein</fullName>
    </submittedName>
</protein>
<organism evidence="2 5">
    <name type="scientific">Didymodactylos carnosus</name>
    <dbReference type="NCBI Taxonomy" id="1234261"/>
    <lineage>
        <taxon>Eukaryota</taxon>
        <taxon>Metazoa</taxon>
        <taxon>Spiralia</taxon>
        <taxon>Gnathifera</taxon>
        <taxon>Rotifera</taxon>
        <taxon>Eurotatoria</taxon>
        <taxon>Bdelloidea</taxon>
        <taxon>Philodinida</taxon>
        <taxon>Philodinidae</taxon>
        <taxon>Didymodactylos</taxon>
    </lineage>
</organism>
<name>A0A814RH18_9BILA</name>
<evidence type="ECO:0000313" key="1">
    <source>
        <dbReference type="EMBL" id="CAF0943694.1"/>
    </source>
</evidence>
<evidence type="ECO:0000313" key="3">
    <source>
        <dbReference type="EMBL" id="CAF3718465.1"/>
    </source>
</evidence>
<dbReference type="EMBL" id="CAJNOQ010006388">
    <property type="protein sequence ID" value="CAF1133339.1"/>
    <property type="molecule type" value="Genomic_DNA"/>
</dbReference>
<comment type="caution">
    <text evidence="2">The sequence shown here is derived from an EMBL/GenBank/DDBJ whole genome shotgun (WGS) entry which is preliminary data.</text>
</comment>
<dbReference type="Proteomes" id="UP000677228">
    <property type="component" value="Unassembled WGS sequence"/>
</dbReference>
<dbReference type="Proteomes" id="UP000682733">
    <property type="component" value="Unassembled WGS sequence"/>
</dbReference>